<comment type="caution">
    <text evidence="1">The sequence shown here is derived from an EMBL/GenBank/DDBJ whole genome shotgun (WGS) entry which is preliminary data.</text>
</comment>
<name>A0A8T1ZFZ0_ARASU</name>
<evidence type="ECO:0000313" key="2">
    <source>
        <dbReference type="Proteomes" id="UP000694251"/>
    </source>
</evidence>
<dbReference type="Proteomes" id="UP000694251">
    <property type="component" value="Chromosome 11"/>
</dbReference>
<evidence type="ECO:0000313" key="1">
    <source>
        <dbReference type="EMBL" id="KAG7557038.1"/>
    </source>
</evidence>
<reference evidence="1 2" key="1">
    <citation type="submission" date="2020-12" db="EMBL/GenBank/DDBJ databases">
        <title>Concerted genomic and epigenomic changes stabilize Arabidopsis allopolyploids.</title>
        <authorList>
            <person name="Chen Z."/>
        </authorList>
    </citation>
    <scope>NUCLEOTIDE SEQUENCE [LARGE SCALE GENOMIC DNA]</scope>
    <source>
        <strain evidence="1">As9502</strain>
        <tissue evidence="1">Leaf</tissue>
    </source>
</reference>
<sequence length="123" mass="13347">MSSAHCRTGGSPGYGIGGRTKTCFTPTWCLYRGVHGPMDRGGRVYGLKVGFMVERESKPRSSGSLSPLLFHMLRLVDGTIWTVSSTLRSSRLVDCQDGLPSLPCDRVEQSTGRMDCSSSSVIE</sequence>
<gene>
    <name evidence="1" type="ORF">ISN44_As11g030400</name>
</gene>
<proteinExistence type="predicted"/>
<organism evidence="1 2">
    <name type="scientific">Arabidopsis suecica</name>
    <name type="common">Swedish thale-cress</name>
    <name type="synonym">Cardaminopsis suecica</name>
    <dbReference type="NCBI Taxonomy" id="45249"/>
    <lineage>
        <taxon>Eukaryota</taxon>
        <taxon>Viridiplantae</taxon>
        <taxon>Streptophyta</taxon>
        <taxon>Embryophyta</taxon>
        <taxon>Tracheophyta</taxon>
        <taxon>Spermatophyta</taxon>
        <taxon>Magnoliopsida</taxon>
        <taxon>eudicotyledons</taxon>
        <taxon>Gunneridae</taxon>
        <taxon>Pentapetalae</taxon>
        <taxon>rosids</taxon>
        <taxon>malvids</taxon>
        <taxon>Brassicales</taxon>
        <taxon>Brassicaceae</taxon>
        <taxon>Camelineae</taxon>
        <taxon>Arabidopsis</taxon>
    </lineage>
</organism>
<accession>A0A8T1ZFZ0</accession>
<dbReference type="AlphaFoldDB" id="A0A8T1ZFZ0"/>
<keyword evidence="2" id="KW-1185">Reference proteome</keyword>
<dbReference type="EMBL" id="JAEFBJ010000011">
    <property type="protein sequence ID" value="KAG7557038.1"/>
    <property type="molecule type" value="Genomic_DNA"/>
</dbReference>
<protein>
    <submittedName>
        <fullName evidence="1">Uncharacterized protein</fullName>
    </submittedName>
</protein>